<reference evidence="2 3" key="1">
    <citation type="submission" date="2023-04" db="EMBL/GenBank/DDBJ databases">
        <title>A long-awaited taxogenomic arrangement of the family Halomonadaceae.</title>
        <authorList>
            <person name="De La Haba R."/>
            <person name="Chuvochina M."/>
            <person name="Wittouck S."/>
            <person name="Arahal D.R."/>
            <person name="Sanchez-Porro C."/>
            <person name="Hugenholtz P."/>
            <person name="Ventosa A."/>
        </authorList>
    </citation>
    <scope>NUCLEOTIDE SEQUENCE [LARGE SCALE GENOMIC DNA]</scope>
    <source>
        <strain evidence="2 3">DSM 18042</strain>
    </source>
</reference>
<dbReference type="Proteomes" id="UP001269267">
    <property type="component" value="Unassembled WGS sequence"/>
</dbReference>
<proteinExistence type="predicted"/>
<gene>
    <name evidence="2" type="ORF">QC815_10950</name>
</gene>
<evidence type="ECO:0000313" key="2">
    <source>
        <dbReference type="EMBL" id="MDR5875440.1"/>
    </source>
</evidence>
<keyword evidence="3" id="KW-1185">Reference proteome</keyword>
<dbReference type="RefSeq" id="WP_310539720.1">
    <property type="nucleotide sequence ID" value="NZ_JARWAI010000007.1"/>
</dbReference>
<keyword evidence="1" id="KW-0472">Membrane</keyword>
<comment type="caution">
    <text evidence="2">The sequence shown here is derived from an EMBL/GenBank/DDBJ whole genome shotgun (WGS) entry which is preliminary data.</text>
</comment>
<evidence type="ECO:0000313" key="3">
    <source>
        <dbReference type="Proteomes" id="UP001269267"/>
    </source>
</evidence>
<dbReference type="SUPFAM" id="SSF54523">
    <property type="entry name" value="Pili subunits"/>
    <property type="match status" value="1"/>
</dbReference>
<keyword evidence="1" id="KW-1133">Transmembrane helix</keyword>
<feature type="transmembrane region" description="Helical" evidence="1">
    <location>
        <begin position="39"/>
        <end position="61"/>
    </location>
</feature>
<dbReference type="InterPro" id="IPR045584">
    <property type="entry name" value="Pilin-like"/>
</dbReference>
<organism evidence="2 3">
    <name type="scientific">Vreelandella gomseomensis</name>
    <dbReference type="NCBI Taxonomy" id="370766"/>
    <lineage>
        <taxon>Bacteria</taxon>
        <taxon>Pseudomonadati</taxon>
        <taxon>Pseudomonadota</taxon>
        <taxon>Gammaproteobacteria</taxon>
        <taxon>Oceanospirillales</taxon>
        <taxon>Halomonadaceae</taxon>
        <taxon>Vreelandella</taxon>
    </lineage>
</organism>
<dbReference type="EMBL" id="JARWAI010000007">
    <property type="protein sequence ID" value="MDR5875440.1"/>
    <property type="molecule type" value="Genomic_DNA"/>
</dbReference>
<name>A0ABU1GD71_9GAMM</name>
<evidence type="ECO:0000256" key="1">
    <source>
        <dbReference type="SAM" id="Phobius"/>
    </source>
</evidence>
<sequence length="260" mass="28236">MTYLADLTQASSLMDGKRVATMRVITNTKASARRPMAGFTILEMAIVLVVIGLIIGAVTIGQDVYRNAQYQRINSTFVQSWQIAYDAYTQNTGIVPGDDATAPSGKINSDGSELCNGPSNAMLNAFLAAGIELPEGRAEGQNDRYVYEDANGNPQEVRVCFDAVNWAVPGASVGSYVARERNVMVLKNLTPSLARYLDAGIDGKADARFGRFREDSIADSTQPDSVEWSLDDRMAYGATTATSRDEDQIAVVSAYYLMNR</sequence>
<keyword evidence="1" id="KW-0812">Transmembrane</keyword>
<accession>A0ABU1GD71</accession>
<protein>
    <submittedName>
        <fullName evidence="2">Prepilin-type N-terminal cleavage/methylation domain-containing protein</fullName>
    </submittedName>
</protein>